<dbReference type="SUPFAM" id="SSF55729">
    <property type="entry name" value="Acyl-CoA N-acyltransferases (Nat)"/>
    <property type="match status" value="1"/>
</dbReference>
<evidence type="ECO:0000313" key="2">
    <source>
        <dbReference type="EMBL" id="KRN66802.1"/>
    </source>
</evidence>
<reference evidence="2 3" key="1">
    <citation type="journal article" date="2015" name="Genome Announc.">
        <title>Expanding the biotechnology potential of lactobacilli through comparative genomics of 213 strains and associated genera.</title>
        <authorList>
            <person name="Sun Z."/>
            <person name="Harris H.M."/>
            <person name="McCann A."/>
            <person name="Guo C."/>
            <person name="Argimon S."/>
            <person name="Zhang W."/>
            <person name="Yang X."/>
            <person name="Jeffery I.B."/>
            <person name="Cooney J.C."/>
            <person name="Kagawa T.F."/>
            <person name="Liu W."/>
            <person name="Song Y."/>
            <person name="Salvetti E."/>
            <person name="Wrobel A."/>
            <person name="Rasinkangas P."/>
            <person name="Parkhill J."/>
            <person name="Rea M.C."/>
            <person name="O'Sullivan O."/>
            <person name="Ritari J."/>
            <person name="Douillard F.P."/>
            <person name="Paul Ross R."/>
            <person name="Yang R."/>
            <person name="Briner A.E."/>
            <person name="Felis G.E."/>
            <person name="de Vos W.M."/>
            <person name="Barrangou R."/>
            <person name="Klaenhammer T.R."/>
            <person name="Caufield P.W."/>
            <person name="Cui Y."/>
            <person name="Zhang H."/>
            <person name="O'Toole P.W."/>
        </authorList>
    </citation>
    <scope>NUCLEOTIDE SEQUENCE [LARGE SCALE GENOMIC DNA]</scope>
    <source>
        <strain evidence="2 3">DSM 17757</strain>
    </source>
</reference>
<dbReference type="PANTHER" id="PTHR43233:SF1">
    <property type="entry name" value="FAMILY N-ACETYLTRANSFERASE, PUTATIVE (AFU_ORTHOLOGUE AFUA_6G03350)-RELATED"/>
    <property type="match status" value="1"/>
</dbReference>
<dbReference type="Pfam" id="PF00583">
    <property type="entry name" value="Acetyltransf_1"/>
    <property type="match status" value="1"/>
</dbReference>
<dbReference type="STRING" id="319652.IV80_GL001395"/>
<name>A0A0R2INR7_9LACO</name>
<dbReference type="PATRIC" id="fig|319652.3.peg.1412"/>
<dbReference type="Gene3D" id="3.40.630.30">
    <property type="match status" value="1"/>
</dbReference>
<dbReference type="EMBL" id="JQBR01000004">
    <property type="protein sequence ID" value="KRN66802.1"/>
    <property type="molecule type" value="Genomic_DNA"/>
</dbReference>
<dbReference type="InterPro" id="IPR000182">
    <property type="entry name" value="GNAT_dom"/>
</dbReference>
<evidence type="ECO:0000259" key="1">
    <source>
        <dbReference type="PROSITE" id="PS51186"/>
    </source>
</evidence>
<dbReference type="OrthoDB" id="9775804at2"/>
<dbReference type="InterPro" id="IPR053144">
    <property type="entry name" value="Acetyltransferase_Butenolide"/>
</dbReference>
<dbReference type="PANTHER" id="PTHR43233">
    <property type="entry name" value="FAMILY N-ACETYLTRANSFERASE, PUTATIVE (AFU_ORTHOLOGUE AFUA_6G03350)-RELATED"/>
    <property type="match status" value="1"/>
</dbReference>
<dbReference type="GO" id="GO:0016747">
    <property type="term" value="F:acyltransferase activity, transferring groups other than amino-acyl groups"/>
    <property type="evidence" value="ECO:0007669"/>
    <property type="project" value="InterPro"/>
</dbReference>
<accession>A0A0R2INR7</accession>
<keyword evidence="3" id="KW-1185">Reference proteome</keyword>
<gene>
    <name evidence="2" type="ORF">IV80_GL001395</name>
</gene>
<sequence length="135" mass="15306">MITYSKQVPNQTQLVNLYASVGWLAYTKDANSLVQAVSHSVFISAWQENTLIGLIRGVTDQHSILFVQDLLVLPEVQRHGIGKRLMEELVKAYPTGQLVLITDDEPATKAFYQKIGLLDTRQNHICAFFKDTRWS</sequence>
<evidence type="ECO:0000313" key="3">
    <source>
        <dbReference type="Proteomes" id="UP000051568"/>
    </source>
</evidence>
<dbReference type="CDD" id="cd04301">
    <property type="entry name" value="NAT_SF"/>
    <property type="match status" value="1"/>
</dbReference>
<dbReference type="InterPro" id="IPR016181">
    <property type="entry name" value="Acyl_CoA_acyltransferase"/>
</dbReference>
<dbReference type="Proteomes" id="UP000051568">
    <property type="component" value="Unassembled WGS sequence"/>
</dbReference>
<protein>
    <recommendedName>
        <fullName evidence="1">N-acetyltransferase domain-containing protein</fullName>
    </recommendedName>
</protein>
<dbReference type="AlphaFoldDB" id="A0A0R2INR7"/>
<dbReference type="RefSeq" id="WP_057750690.1">
    <property type="nucleotide sequence ID" value="NZ_BJVH01000002.1"/>
</dbReference>
<comment type="caution">
    <text evidence="2">The sequence shown here is derived from an EMBL/GenBank/DDBJ whole genome shotgun (WGS) entry which is preliminary data.</text>
</comment>
<proteinExistence type="predicted"/>
<feature type="domain" description="N-acetyltransferase" evidence="1">
    <location>
        <begin position="1"/>
        <end position="135"/>
    </location>
</feature>
<organism evidence="2 3">
    <name type="scientific">Pediococcus cellicola</name>
    <dbReference type="NCBI Taxonomy" id="319652"/>
    <lineage>
        <taxon>Bacteria</taxon>
        <taxon>Bacillati</taxon>
        <taxon>Bacillota</taxon>
        <taxon>Bacilli</taxon>
        <taxon>Lactobacillales</taxon>
        <taxon>Lactobacillaceae</taxon>
        <taxon>Pediococcus</taxon>
    </lineage>
</organism>
<dbReference type="PROSITE" id="PS51186">
    <property type="entry name" value="GNAT"/>
    <property type="match status" value="1"/>
</dbReference>